<protein>
    <recommendedName>
        <fullName evidence="7">Glutathione S-transferase</fullName>
    </recommendedName>
</protein>
<dbReference type="PROSITE" id="PS50405">
    <property type="entry name" value="GST_CTER"/>
    <property type="match status" value="1"/>
</dbReference>
<dbReference type="Proteomes" id="UP001438707">
    <property type="component" value="Unassembled WGS sequence"/>
</dbReference>
<dbReference type="Pfam" id="PF02798">
    <property type="entry name" value="GST_N"/>
    <property type="match status" value="1"/>
</dbReference>
<keyword evidence="6" id="KW-1185">Reference proteome</keyword>
<dbReference type="InterPro" id="IPR010987">
    <property type="entry name" value="Glutathione-S-Trfase_C-like"/>
</dbReference>
<dbReference type="SFLD" id="SFLDS00019">
    <property type="entry name" value="Glutathione_Transferase_(cytos"/>
    <property type="match status" value="1"/>
</dbReference>
<dbReference type="PANTHER" id="PTHR44051">
    <property type="entry name" value="GLUTATHIONE S-TRANSFERASE-RELATED"/>
    <property type="match status" value="1"/>
</dbReference>
<evidence type="ECO:0000313" key="6">
    <source>
        <dbReference type="Proteomes" id="UP001438707"/>
    </source>
</evidence>
<proteinExistence type="inferred from homology"/>
<dbReference type="Gene3D" id="3.40.30.10">
    <property type="entry name" value="Glutaredoxin"/>
    <property type="match status" value="1"/>
</dbReference>
<dbReference type="InterPro" id="IPR036282">
    <property type="entry name" value="Glutathione-S-Trfase_C_sf"/>
</dbReference>
<dbReference type="Gene3D" id="1.20.1050.10">
    <property type="match status" value="1"/>
</dbReference>
<evidence type="ECO:0000256" key="1">
    <source>
        <dbReference type="ARBA" id="ARBA00007409"/>
    </source>
</evidence>
<evidence type="ECO:0000313" key="5">
    <source>
        <dbReference type="EMBL" id="KAK9825293.1"/>
    </source>
</evidence>
<name>A0AAW1QVF7_9CHLO</name>
<comment type="caution">
    <text evidence="5">The sequence shown here is derived from an EMBL/GenBank/DDBJ whole genome shotgun (WGS) entry which is preliminary data.</text>
</comment>
<reference evidence="5 6" key="1">
    <citation type="journal article" date="2024" name="Nat. Commun.">
        <title>Phylogenomics reveals the evolutionary origins of lichenization in chlorophyte algae.</title>
        <authorList>
            <person name="Puginier C."/>
            <person name="Libourel C."/>
            <person name="Otte J."/>
            <person name="Skaloud P."/>
            <person name="Haon M."/>
            <person name="Grisel S."/>
            <person name="Petersen M."/>
            <person name="Berrin J.G."/>
            <person name="Delaux P.M."/>
            <person name="Dal Grande F."/>
            <person name="Keller J."/>
        </authorList>
    </citation>
    <scope>NUCLEOTIDE SEQUENCE [LARGE SCALE GENOMIC DNA]</scope>
    <source>
        <strain evidence="5 6">SAG 2145</strain>
    </source>
</reference>
<dbReference type="CDD" id="cd03046">
    <property type="entry name" value="GST_N_GTT1_like"/>
    <property type="match status" value="1"/>
</dbReference>
<sequence>MTDSSPLIHHSEWCRSLRPVWLLAELGVDFDIKAYKWDDLKKPEYLEINPSGLVPVLQDGDVKMQESGAITQFLAEKYGQGQVTVEAGTPEHAAYCQWFHVSEASFMAPGVAALFHYNLSSDKDPEVKNKAIKCINDVLQILDKELKQKGSEHYLITNKPTAADIMMGYPLIMLQDVFKDEVDLSPYPKVTSYIQRLRALSSTQKTFGEYNSLPSGLHHIKAGPQS</sequence>
<dbReference type="AlphaFoldDB" id="A0AAW1QVF7"/>
<dbReference type="PANTHER" id="PTHR44051:SF9">
    <property type="entry name" value="GLUTATHIONE S-TRANSFERASE 1"/>
    <property type="match status" value="1"/>
</dbReference>
<dbReference type="EMBL" id="JALJOS010000025">
    <property type="protein sequence ID" value="KAK9825293.1"/>
    <property type="molecule type" value="Genomic_DNA"/>
</dbReference>
<dbReference type="SUPFAM" id="SSF47616">
    <property type="entry name" value="GST C-terminal domain-like"/>
    <property type="match status" value="1"/>
</dbReference>
<dbReference type="InterPro" id="IPR040079">
    <property type="entry name" value="Glutathione_S-Trfase"/>
</dbReference>
<gene>
    <name evidence="5" type="ORF">WJX74_006534</name>
</gene>
<dbReference type="InterPro" id="IPR004046">
    <property type="entry name" value="GST_C"/>
</dbReference>
<dbReference type="SFLD" id="SFLDG01150">
    <property type="entry name" value="Main.1:_Beta-like"/>
    <property type="match status" value="1"/>
</dbReference>
<dbReference type="SFLD" id="SFLDG00358">
    <property type="entry name" value="Main_(cytGST)"/>
    <property type="match status" value="1"/>
</dbReference>
<accession>A0AAW1QVF7</accession>
<feature type="domain" description="GST N-terminal" evidence="3">
    <location>
        <begin position="3"/>
        <end position="82"/>
    </location>
</feature>
<evidence type="ECO:0000256" key="2">
    <source>
        <dbReference type="RuleBase" id="RU003494"/>
    </source>
</evidence>
<comment type="similarity">
    <text evidence="1 2">Belongs to the GST superfamily.</text>
</comment>
<feature type="domain" description="GST C-terminal" evidence="4">
    <location>
        <begin position="89"/>
        <end position="217"/>
    </location>
</feature>
<dbReference type="Pfam" id="PF00043">
    <property type="entry name" value="GST_C"/>
    <property type="match status" value="1"/>
</dbReference>
<organism evidence="5 6">
    <name type="scientific">Apatococcus lobatus</name>
    <dbReference type="NCBI Taxonomy" id="904363"/>
    <lineage>
        <taxon>Eukaryota</taxon>
        <taxon>Viridiplantae</taxon>
        <taxon>Chlorophyta</taxon>
        <taxon>core chlorophytes</taxon>
        <taxon>Trebouxiophyceae</taxon>
        <taxon>Chlorellales</taxon>
        <taxon>Chlorellaceae</taxon>
        <taxon>Apatococcus</taxon>
    </lineage>
</organism>
<evidence type="ECO:0000259" key="4">
    <source>
        <dbReference type="PROSITE" id="PS50405"/>
    </source>
</evidence>
<dbReference type="InterPro" id="IPR036249">
    <property type="entry name" value="Thioredoxin-like_sf"/>
</dbReference>
<dbReference type="InterPro" id="IPR004045">
    <property type="entry name" value="Glutathione_S-Trfase_N"/>
</dbReference>
<evidence type="ECO:0000259" key="3">
    <source>
        <dbReference type="PROSITE" id="PS50404"/>
    </source>
</evidence>
<evidence type="ECO:0008006" key="7">
    <source>
        <dbReference type="Google" id="ProtNLM"/>
    </source>
</evidence>
<dbReference type="SUPFAM" id="SSF52833">
    <property type="entry name" value="Thioredoxin-like"/>
    <property type="match status" value="1"/>
</dbReference>
<dbReference type="PROSITE" id="PS50404">
    <property type="entry name" value="GST_NTER"/>
    <property type="match status" value="1"/>
</dbReference>